<name>E3EL55_PAEPS</name>
<protein>
    <submittedName>
        <fullName evidence="1">Uncharacterized protein</fullName>
    </submittedName>
</protein>
<accession>E3EL55</accession>
<dbReference type="OrthoDB" id="9982450at2"/>
<gene>
    <name evidence="1" type="ORF">PPSC2_27060</name>
</gene>
<organism evidence="1 2">
    <name type="scientific">Paenibacillus polymyxa (strain SC2)</name>
    <name type="common">Bacillus polymyxa</name>
    <dbReference type="NCBI Taxonomy" id="886882"/>
    <lineage>
        <taxon>Bacteria</taxon>
        <taxon>Bacillati</taxon>
        <taxon>Bacillota</taxon>
        <taxon>Bacilli</taxon>
        <taxon>Bacillales</taxon>
        <taxon>Paenibacillaceae</taxon>
        <taxon>Paenibacillus</taxon>
    </lineage>
</organism>
<proteinExistence type="predicted"/>
<dbReference type="EMBL" id="CP002214">
    <property type="protein sequence ID" value="ADO59617.1"/>
    <property type="molecule type" value="Genomic_DNA"/>
</dbReference>
<evidence type="ECO:0000313" key="2">
    <source>
        <dbReference type="Proteomes" id="UP000006868"/>
    </source>
</evidence>
<dbReference type="HOGENOM" id="CLU_2790078_0_0_9"/>
<sequence>MEYNCKTEIRLPEGTKIRSREDGKIYTIHDSIWTNNQFGYGVYLYRVKERLDTAFGLYCKWFDVVSLP</sequence>
<dbReference type="RefSeq" id="WP_013386031.1">
    <property type="nucleotide sequence ID" value="NC_014628.2"/>
</dbReference>
<dbReference type="KEGG" id="ppm:PPSC2_27060"/>
<reference evidence="1 2" key="1">
    <citation type="journal article" date="2011" name="J. Bacteriol.">
        <title>Complete genome sequence of Paenibacillus polymyxa SC2, a strain of plant growth-promoting Rhizobacterium with broad-spectrum antimicrobial activity.</title>
        <authorList>
            <person name="Ma M."/>
            <person name="Wang C."/>
            <person name="Ding Y."/>
            <person name="Li L."/>
            <person name="Shen D."/>
            <person name="Jiang X."/>
            <person name="Guan D."/>
            <person name="Cao F."/>
            <person name="Chen H."/>
            <person name="Feng R."/>
            <person name="Wang X."/>
            <person name="Ge Y."/>
            <person name="Yao L."/>
            <person name="Bing X."/>
            <person name="Yang X."/>
            <person name="Li J."/>
            <person name="Du B."/>
        </authorList>
    </citation>
    <scope>NUCLEOTIDE SEQUENCE [LARGE SCALE GENOMIC DNA]</scope>
    <source>
        <strain evidence="1 2">SC2</strain>
        <plasmid evidence="2">pSC2</plasmid>
    </source>
</reference>
<dbReference type="PATRIC" id="fig|886882.15.peg.5722"/>
<dbReference type="Proteomes" id="UP000006868">
    <property type="component" value="Plasmid pSC2"/>
</dbReference>
<geneLocation type="plasmid" evidence="1 2">
    <name>pSC2</name>
</geneLocation>
<evidence type="ECO:0000313" key="1">
    <source>
        <dbReference type="EMBL" id="ADO59617.1"/>
    </source>
</evidence>
<dbReference type="AlphaFoldDB" id="E3EL55"/>
<keyword evidence="1" id="KW-0614">Plasmid</keyword>